<dbReference type="InterPro" id="IPR010319">
    <property type="entry name" value="Transglutaminase-like_Cys_pept"/>
</dbReference>
<dbReference type="Pfam" id="PF06035">
    <property type="entry name" value="Peptidase_C93"/>
    <property type="match status" value="1"/>
</dbReference>
<keyword evidence="2" id="KW-0548">Nucleotidyltransferase</keyword>
<dbReference type="Gene3D" id="3.10.620.30">
    <property type="match status" value="1"/>
</dbReference>
<evidence type="ECO:0000256" key="1">
    <source>
        <dbReference type="SAM" id="SignalP"/>
    </source>
</evidence>
<keyword evidence="2" id="KW-0808">Transferase</keyword>
<dbReference type="GO" id="GO:0016779">
    <property type="term" value="F:nucleotidyltransferase activity"/>
    <property type="evidence" value="ECO:0007669"/>
    <property type="project" value="UniProtKB-KW"/>
</dbReference>
<accession>A0A420E5N6</accession>
<feature type="chain" id="PRO_5019371264" evidence="1">
    <location>
        <begin position="24"/>
        <end position="227"/>
    </location>
</feature>
<comment type="caution">
    <text evidence="2">The sequence shown here is derived from an EMBL/GenBank/DDBJ whole genome shotgun (WGS) entry which is preliminary data.</text>
</comment>
<keyword evidence="3" id="KW-1185">Reference proteome</keyword>
<dbReference type="EMBL" id="RAQO01000013">
    <property type="protein sequence ID" value="RKF12838.1"/>
    <property type="molecule type" value="Genomic_DNA"/>
</dbReference>
<dbReference type="PANTHER" id="PTHR39327:SF1">
    <property type="entry name" value="BLR5470 PROTEIN"/>
    <property type="match status" value="1"/>
</dbReference>
<reference evidence="2 3" key="1">
    <citation type="submission" date="2018-09" db="EMBL/GenBank/DDBJ databases">
        <authorList>
            <person name="Wang Z."/>
        </authorList>
    </citation>
    <scope>NUCLEOTIDE SEQUENCE [LARGE SCALE GENOMIC DNA]</scope>
    <source>
        <strain evidence="2 3">ALS 81</strain>
    </source>
</reference>
<feature type="signal peptide" evidence="1">
    <location>
        <begin position="1"/>
        <end position="23"/>
    </location>
</feature>
<name>A0A420E5N6_9ALTE</name>
<dbReference type="PANTHER" id="PTHR39327">
    <property type="match status" value="1"/>
</dbReference>
<gene>
    <name evidence="2" type="ORF">DBZ36_20380</name>
</gene>
<evidence type="ECO:0000313" key="2">
    <source>
        <dbReference type="EMBL" id="RKF12838.1"/>
    </source>
</evidence>
<dbReference type="Proteomes" id="UP000286482">
    <property type="component" value="Unassembled WGS sequence"/>
</dbReference>
<evidence type="ECO:0000313" key="3">
    <source>
        <dbReference type="Proteomes" id="UP000286482"/>
    </source>
</evidence>
<keyword evidence="1" id="KW-0732">Signal</keyword>
<sequence length="227" mass="26012">MALRPLLKVLACLCLLAPMLLVALEQDAQKLIALVRDNYGESAAQRVTQWQALLEQSKTESELTQLTLVNDFFNQMQWLEDQTVWGKNDYWATPSEFLGAGAGDCEDFSIAKYYSLRKLGVDDEKMRLIYVKALDYQQFHMVLAYYETPSSVPVILDNINPQILPATKRNDLAPVYSFNAQHLWLVKEQGRGELAGKSDRLKLWTELREGWQAQRMRQPILKQGTAQ</sequence>
<protein>
    <submittedName>
        <fullName evidence="2">Sulfate adenylyltransferase</fullName>
    </submittedName>
</protein>
<dbReference type="AlphaFoldDB" id="A0A420E5N6"/>
<proteinExistence type="predicted"/>
<organism evidence="2 3">
    <name type="scientific">Alginatibacterium sediminis</name>
    <dbReference type="NCBI Taxonomy" id="2164068"/>
    <lineage>
        <taxon>Bacteria</taxon>
        <taxon>Pseudomonadati</taxon>
        <taxon>Pseudomonadota</taxon>
        <taxon>Gammaproteobacteria</taxon>
        <taxon>Alteromonadales</taxon>
        <taxon>Alteromonadaceae</taxon>
        <taxon>Alginatibacterium</taxon>
    </lineage>
</organism>